<sequence>AEFDAHVRSTVESVMRTPEHDRPPTPLPDILPNQMEDTWMNESPPTPVLKLQEPVVSPKKKSPTKSKQIPKKADSPASTPLKKPTKSPIAAEKKAKTKKPKERRKEVEKVKKPPDTVSHDSGSETDTADEKSDLDDGMGESAEAAEALMALAGGDVNGR</sequence>
<feature type="non-terminal residue" evidence="2">
    <location>
        <position position="1"/>
    </location>
</feature>
<feature type="compositionally biased region" description="Low complexity" evidence="1">
    <location>
        <begin position="139"/>
        <end position="159"/>
    </location>
</feature>
<evidence type="ECO:0000256" key="1">
    <source>
        <dbReference type="SAM" id="MobiDB-lite"/>
    </source>
</evidence>
<comment type="caution">
    <text evidence="2">The sequence shown here is derived from an EMBL/GenBank/DDBJ whole genome shotgun (WGS) entry which is preliminary data.</text>
</comment>
<feature type="compositionally biased region" description="Basic residues" evidence="1">
    <location>
        <begin position="58"/>
        <end position="70"/>
    </location>
</feature>
<gene>
    <name evidence="2" type="ORF">OTU49_015285</name>
</gene>
<dbReference type="AlphaFoldDB" id="A0AAW0YIX6"/>
<feature type="region of interest" description="Disordered" evidence="1">
    <location>
        <begin position="1"/>
        <end position="159"/>
    </location>
</feature>
<accession>A0AAW0YIX6</accession>
<evidence type="ECO:0000313" key="3">
    <source>
        <dbReference type="Proteomes" id="UP001445076"/>
    </source>
</evidence>
<reference evidence="2 3" key="1">
    <citation type="journal article" date="2024" name="BMC Genomics">
        <title>Genome assembly of redclaw crayfish (Cherax quadricarinatus) provides insights into its immune adaptation and hypoxia tolerance.</title>
        <authorList>
            <person name="Liu Z."/>
            <person name="Zheng J."/>
            <person name="Li H."/>
            <person name="Fang K."/>
            <person name="Wang S."/>
            <person name="He J."/>
            <person name="Zhou D."/>
            <person name="Weng S."/>
            <person name="Chi M."/>
            <person name="Gu Z."/>
            <person name="He J."/>
            <person name="Li F."/>
            <person name="Wang M."/>
        </authorList>
    </citation>
    <scope>NUCLEOTIDE SEQUENCE [LARGE SCALE GENOMIC DNA]</scope>
    <source>
        <strain evidence="2">ZL_2023a</strain>
    </source>
</reference>
<protein>
    <submittedName>
        <fullName evidence="2">Uncharacterized protein</fullName>
    </submittedName>
</protein>
<dbReference type="Proteomes" id="UP001445076">
    <property type="component" value="Unassembled WGS sequence"/>
</dbReference>
<feature type="non-terminal residue" evidence="2">
    <location>
        <position position="159"/>
    </location>
</feature>
<proteinExistence type="predicted"/>
<keyword evidence="3" id="KW-1185">Reference proteome</keyword>
<dbReference type="EMBL" id="JARKIK010000008">
    <property type="protein sequence ID" value="KAK8750179.1"/>
    <property type="molecule type" value="Genomic_DNA"/>
</dbReference>
<name>A0AAW0YIX6_CHEQU</name>
<organism evidence="2 3">
    <name type="scientific">Cherax quadricarinatus</name>
    <name type="common">Australian red claw crayfish</name>
    <dbReference type="NCBI Taxonomy" id="27406"/>
    <lineage>
        <taxon>Eukaryota</taxon>
        <taxon>Metazoa</taxon>
        <taxon>Ecdysozoa</taxon>
        <taxon>Arthropoda</taxon>
        <taxon>Crustacea</taxon>
        <taxon>Multicrustacea</taxon>
        <taxon>Malacostraca</taxon>
        <taxon>Eumalacostraca</taxon>
        <taxon>Eucarida</taxon>
        <taxon>Decapoda</taxon>
        <taxon>Pleocyemata</taxon>
        <taxon>Astacidea</taxon>
        <taxon>Parastacoidea</taxon>
        <taxon>Parastacidae</taxon>
        <taxon>Cherax</taxon>
    </lineage>
</organism>
<feature type="compositionally biased region" description="Basic and acidic residues" evidence="1">
    <location>
        <begin position="103"/>
        <end position="122"/>
    </location>
</feature>
<evidence type="ECO:0000313" key="2">
    <source>
        <dbReference type="EMBL" id="KAK8750179.1"/>
    </source>
</evidence>